<feature type="transmembrane region" description="Helical" evidence="21">
    <location>
        <begin position="59"/>
        <end position="78"/>
    </location>
</feature>
<keyword evidence="18" id="KW-0406">Ion transport</keyword>
<dbReference type="PROSITE" id="PS51007">
    <property type="entry name" value="CYTC"/>
    <property type="match status" value="2"/>
</dbReference>
<protein>
    <recommendedName>
        <fullName evidence="20">Cytochrome c oxidase subunit III</fullName>
    </recommendedName>
</protein>
<dbReference type="Gene3D" id="1.10.760.10">
    <property type="entry name" value="Cytochrome c-like domain"/>
    <property type="match status" value="2"/>
</dbReference>
<evidence type="ECO:0000256" key="18">
    <source>
        <dbReference type="ARBA" id="ARBA00023065"/>
    </source>
</evidence>
<keyword evidence="13" id="KW-0375">Hydrogen ion transport</keyword>
<keyword evidence="11" id="KW-0479">Metal-binding</keyword>
<dbReference type="InterPro" id="IPR036909">
    <property type="entry name" value="Cyt_c-like_dom_sf"/>
</dbReference>
<keyword evidence="17" id="KW-0408">Iron</keyword>
<keyword evidence="12" id="KW-0677">Repeat</keyword>
<dbReference type="InterPro" id="IPR009056">
    <property type="entry name" value="Cyt_c-like_dom"/>
</dbReference>
<evidence type="ECO:0000256" key="17">
    <source>
        <dbReference type="ARBA" id="ARBA00023004"/>
    </source>
</evidence>
<evidence type="ECO:0000256" key="8">
    <source>
        <dbReference type="ARBA" id="ARBA00022617"/>
    </source>
</evidence>
<evidence type="ECO:0000256" key="16">
    <source>
        <dbReference type="ARBA" id="ARBA00023002"/>
    </source>
</evidence>
<keyword evidence="14" id="KW-0249">Electron transport</keyword>
<dbReference type="GO" id="GO:1902600">
    <property type="term" value="P:proton transmembrane transport"/>
    <property type="evidence" value="ECO:0007669"/>
    <property type="project" value="UniProtKB-KW"/>
</dbReference>
<evidence type="ECO:0000256" key="5">
    <source>
        <dbReference type="ARBA" id="ARBA00022448"/>
    </source>
</evidence>
<sequence length="295" mass="32609">MSNAWSIYIIVFTLVNILGCLWLIRWTSKKRTDEANQGNVTGHTWDDTLQEYNNPLPRWWLWLFYLTILFSFVYMVLYPTVGNYAGVLGWTQTGQYQQEMDEADKNYGVIFKAYAAKPIADLAKNPQAMDSGHRLFLNNCATCHGSDAGGLTGYPNLTDKAWLYGGTPDAIKTSILGGRNGMMPPMGAGMNEQQLETITAYVLSLSGRETDSAKVAQGKTQFDSMCVACHDTNGKGIQALGAPDLTDNVWLYGGTPGLIKETIQKGRSGKMPTFRDLLGEEKAHLLAAYVYSLSQ</sequence>
<keyword evidence="9" id="KW-0679">Respiratory chain</keyword>
<dbReference type="Gene3D" id="6.10.280.130">
    <property type="match status" value="1"/>
</dbReference>
<dbReference type="UniPathway" id="UPA00705"/>
<evidence type="ECO:0000313" key="23">
    <source>
        <dbReference type="EMBL" id="VAW97992.1"/>
    </source>
</evidence>
<keyword evidence="8" id="KW-0349">Heme</keyword>
<feature type="domain" description="Cytochrome c" evidence="22">
    <location>
        <begin position="127"/>
        <end position="206"/>
    </location>
</feature>
<dbReference type="PANTHER" id="PTHR33751">
    <property type="entry name" value="CBB3-TYPE CYTOCHROME C OXIDASE SUBUNIT FIXP"/>
    <property type="match status" value="1"/>
</dbReference>
<evidence type="ECO:0000256" key="12">
    <source>
        <dbReference type="ARBA" id="ARBA00022737"/>
    </source>
</evidence>
<dbReference type="InterPro" id="IPR032858">
    <property type="entry name" value="CcoP_N"/>
</dbReference>
<comment type="similarity">
    <text evidence="4">Belongs to the CcoP / FixP family.</text>
</comment>
<evidence type="ECO:0000256" key="6">
    <source>
        <dbReference type="ARBA" id="ARBA00022475"/>
    </source>
</evidence>
<evidence type="ECO:0000256" key="9">
    <source>
        <dbReference type="ARBA" id="ARBA00022660"/>
    </source>
</evidence>
<dbReference type="Pfam" id="PF13442">
    <property type="entry name" value="Cytochrome_CBB3"/>
    <property type="match status" value="2"/>
</dbReference>
<dbReference type="EMBL" id="UOFR01000056">
    <property type="protein sequence ID" value="VAW97992.1"/>
    <property type="molecule type" value="Genomic_DNA"/>
</dbReference>
<dbReference type="GO" id="GO:0016491">
    <property type="term" value="F:oxidoreductase activity"/>
    <property type="evidence" value="ECO:0007669"/>
    <property type="project" value="UniProtKB-KW"/>
</dbReference>
<evidence type="ECO:0000256" key="10">
    <source>
        <dbReference type="ARBA" id="ARBA00022692"/>
    </source>
</evidence>
<evidence type="ECO:0000256" key="11">
    <source>
        <dbReference type="ARBA" id="ARBA00022723"/>
    </source>
</evidence>
<gene>
    <name evidence="23" type="ORF">MNBD_GAMMA21-716</name>
</gene>
<keyword evidence="15 21" id="KW-1133">Transmembrane helix</keyword>
<evidence type="ECO:0000256" key="14">
    <source>
        <dbReference type="ARBA" id="ARBA00022982"/>
    </source>
</evidence>
<evidence type="ECO:0000256" key="3">
    <source>
        <dbReference type="ARBA" id="ARBA00004673"/>
    </source>
</evidence>
<evidence type="ECO:0000256" key="21">
    <source>
        <dbReference type="SAM" id="Phobius"/>
    </source>
</evidence>
<feature type="transmembrane region" description="Helical" evidence="21">
    <location>
        <begin position="6"/>
        <end position="24"/>
    </location>
</feature>
<dbReference type="SUPFAM" id="SSF46626">
    <property type="entry name" value="Cytochrome c"/>
    <property type="match status" value="2"/>
</dbReference>
<dbReference type="InterPro" id="IPR038414">
    <property type="entry name" value="CcoP_N_sf"/>
</dbReference>
<accession>A0A3B1ADI0</accession>
<comment type="subcellular location">
    <subcellularLocation>
        <location evidence="2">Cell inner membrane</location>
    </subcellularLocation>
</comment>
<dbReference type="PRINTS" id="PR00605">
    <property type="entry name" value="CYTCHROMECIC"/>
</dbReference>
<dbReference type="InterPro" id="IPR050597">
    <property type="entry name" value="Cytochrome_c_Oxidase_Subunit"/>
</dbReference>
<dbReference type="GO" id="GO:0020037">
    <property type="term" value="F:heme binding"/>
    <property type="evidence" value="ECO:0007669"/>
    <property type="project" value="InterPro"/>
</dbReference>
<comment type="cofactor">
    <cofactor evidence="1">
        <name>heme c</name>
        <dbReference type="ChEBI" id="CHEBI:61717"/>
    </cofactor>
</comment>
<dbReference type="PANTHER" id="PTHR33751:SF1">
    <property type="entry name" value="CBB3-TYPE CYTOCHROME C OXIDASE SUBUNIT FIXP"/>
    <property type="match status" value="1"/>
</dbReference>
<keyword evidence="10 21" id="KW-0812">Transmembrane</keyword>
<dbReference type="GO" id="GO:0009055">
    <property type="term" value="F:electron transfer activity"/>
    <property type="evidence" value="ECO:0007669"/>
    <property type="project" value="InterPro"/>
</dbReference>
<proteinExistence type="inferred from homology"/>
<dbReference type="InterPro" id="IPR008168">
    <property type="entry name" value="Cyt_C_IC"/>
</dbReference>
<keyword evidence="5" id="KW-0813">Transport</keyword>
<evidence type="ECO:0000256" key="13">
    <source>
        <dbReference type="ARBA" id="ARBA00022781"/>
    </source>
</evidence>
<evidence type="ECO:0000256" key="4">
    <source>
        <dbReference type="ARBA" id="ARBA00006113"/>
    </source>
</evidence>
<evidence type="ECO:0000256" key="2">
    <source>
        <dbReference type="ARBA" id="ARBA00004533"/>
    </source>
</evidence>
<dbReference type="PIRSF" id="PIRSF000006">
    <property type="entry name" value="Cbb3-Cox_fixP"/>
    <property type="match status" value="1"/>
</dbReference>
<evidence type="ECO:0000259" key="22">
    <source>
        <dbReference type="PROSITE" id="PS51007"/>
    </source>
</evidence>
<evidence type="ECO:0000256" key="7">
    <source>
        <dbReference type="ARBA" id="ARBA00022519"/>
    </source>
</evidence>
<organism evidence="23">
    <name type="scientific">hydrothermal vent metagenome</name>
    <dbReference type="NCBI Taxonomy" id="652676"/>
    <lineage>
        <taxon>unclassified sequences</taxon>
        <taxon>metagenomes</taxon>
        <taxon>ecological metagenomes</taxon>
    </lineage>
</organism>
<reference evidence="23" key="1">
    <citation type="submission" date="2018-06" db="EMBL/GenBank/DDBJ databases">
        <authorList>
            <person name="Zhirakovskaya E."/>
        </authorList>
    </citation>
    <scope>NUCLEOTIDE SEQUENCE</scope>
</reference>
<dbReference type="Pfam" id="PF14715">
    <property type="entry name" value="FixP_N"/>
    <property type="match status" value="1"/>
</dbReference>
<keyword evidence="7" id="KW-0997">Cell inner membrane</keyword>
<dbReference type="GO" id="GO:0005886">
    <property type="term" value="C:plasma membrane"/>
    <property type="evidence" value="ECO:0007669"/>
    <property type="project" value="UniProtKB-SubCell"/>
</dbReference>
<dbReference type="NCBIfam" id="TIGR00782">
    <property type="entry name" value="ccoP"/>
    <property type="match status" value="1"/>
</dbReference>
<feature type="domain" description="Cytochrome c" evidence="22">
    <location>
        <begin position="213"/>
        <end position="294"/>
    </location>
</feature>
<keyword evidence="19 21" id="KW-0472">Membrane</keyword>
<keyword evidence="16 23" id="KW-0560">Oxidoreductase</keyword>
<dbReference type="InterPro" id="IPR004678">
    <property type="entry name" value="Cyt_c_oxidase_cbb3_su3"/>
</dbReference>
<dbReference type="GO" id="GO:0005506">
    <property type="term" value="F:iron ion binding"/>
    <property type="evidence" value="ECO:0007669"/>
    <property type="project" value="InterPro"/>
</dbReference>
<dbReference type="GO" id="GO:0006119">
    <property type="term" value="P:oxidative phosphorylation"/>
    <property type="evidence" value="ECO:0007669"/>
    <property type="project" value="UniProtKB-UniPathway"/>
</dbReference>
<evidence type="ECO:0000256" key="20">
    <source>
        <dbReference type="ARBA" id="ARBA00029635"/>
    </source>
</evidence>
<evidence type="ECO:0000256" key="1">
    <source>
        <dbReference type="ARBA" id="ARBA00001926"/>
    </source>
</evidence>
<evidence type="ECO:0000256" key="15">
    <source>
        <dbReference type="ARBA" id="ARBA00022989"/>
    </source>
</evidence>
<keyword evidence="6" id="KW-1003">Cell membrane</keyword>
<name>A0A3B1ADI0_9ZZZZ</name>
<evidence type="ECO:0000256" key="19">
    <source>
        <dbReference type="ARBA" id="ARBA00023136"/>
    </source>
</evidence>
<dbReference type="AlphaFoldDB" id="A0A3B1ADI0"/>
<comment type="pathway">
    <text evidence="3">Energy metabolism; oxidative phosphorylation.</text>
</comment>